<feature type="compositionally biased region" description="Low complexity" evidence="1">
    <location>
        <begin position="160"/>
        <end position="172"/>
    </location>
</feature>
<feature type="compositionally biased region" description="Low complexity" evidence="1">
    <location>
        <begin position="449"/>
        <end position="458"/>
    </location>
</feature>
<reference evidence="2" key="1">
    <citation type="journal article" date="2001" name="Mol. Biol. Evol.">
        <title>The DIRS1 group of retrotransposons.</title>
        <authorList>
            <person name="Goodwin T.J."/>
            <person name="Poulter R.T."/>
        </authorList>
    </citation>
    <scope>NUCLEOTIDE SEQUENCE</scope>
</reference>
<name>Q8UWD1_TETNG</name>
<protein>
    <submittedName>
        <fullName evidence="2">Putative GAG protein</fullName>
    </submittedName>
</protein>
<organism evidence="2">
    <name type="scientific">Tetraodon nigroviridis</name>
    <name type="common">Spotted green pufferfish</name>
    <name type="synonym">Chelonodon nigroviridis</name>
    <dbReference type="NCBI Taxonomy" id="99883"/>
    <lineage>
        <taxon>Eukaryota</taxon>
        <taxon>Metazoa</taxon>
        <taxon>Chordata</taxon>
        <taxon>Craniata</taxon>
        <taxon>Vertebrata</taxon>
        <taxon>Euteleostomi</taxon>
        <taxon>Actinopterygii</taxon>
        <taxon>Neopterygii</taxon>
        <taxon>Teleostei</taxon>
        <taxon>Neoteleostei</taxon>
        <taxon>Acanthomorphata</taxon>
        <taxon>Eupercaria</taxon>
        <taxon>Tetraodontiformes</taxon>
        <taxon>Tetradontoidea</taxon>
        <taxon>Tetraodontidae</taxon>
        <taxon>Tetraodon</taxon>
    </lineage>
</organism>
<feature type="region of interest" description="Disordered" evidence="1">
    <location>
        <begin position="1"/>
        <end position="28"/>
    </location>
</feature>
<reference evidence="2" key="3">
    <citation type="journal article" date="2004" name="Mol. Biol. Evol.">
        <title>A new group of tyrosine recombinase-encoding retrotransposons.</title>
        <authorList>
            <person name="Goodwin T.J."/>
            <person name="Poulter R.T."/>
        </authorList>
    </citation>
    <scope>NUCLEOTIDE SEQUENCE</scope>
</reference>
<feature type="compositionally biased region" description="Polar residues" evidence="1">
    <location>
        <begin position="470"/>
        <end position="479"/>
    </location>
</feature>
<feature type="region of interest" description="Disordered" evidence="1">
    <location>
        <begin position="434"/>
        <end position="512"/>
    </location>
</feature>
<reference evidence="2" key="2">
    <citation type="submission" date="2001-11" db="EMBL/GenBank/DDBJ databases">
        <authorList>
            <person name="Goodwin T.J.D."/>
            <person name="Poulter R.T.M."/>
        </authorList>
    </citation>
    <scope>NUCLEOTIDE SEQUENCE</scope>
</reference>
<sequence>MSTAITPAKGSDPKAKEAVSRPCPASCGATISGRDPHPMCIVCMGPKHAQSSLADSQTCPHCASMPEKMLERRLRVAVANSQDPCLSTPAPQPDVHQARASTSWADMMDAESPVMPPLFDELAGGEQGDEDAEGDANSDFLDMVEMEEEEDDSTFPPRQSRPSSSADVAPPADSDFYEVCKRAAAKLGIPWPASQGAEGLERDLYDGKRLPPTQPAPKQLLPAVPACVKEMGRFWPSPFKSKLPTKGCSKLEVQGMKELGLAEPPAVEPSVAYHLHPNRRSVSAYSNISLPSKSDRLTASTYQRMYRYAAQSVCALNAVTLLSAYQAEILEEMGHQLDSQTPNPLLWDEICVVNDLLLRSSRGAVQGCGRVMGLAVSGERALWLNLSGLSDTQKVEVMDAAYDPTKGLFGPALEKMRETSSRRKQEGEAFDLCLPRRAQSRPPQPPPAGFAAAAGRARQNSHRAPKHGPAQQTGPQTRTENPRQWGKHSFAAVAARNKPSPHPGEGKKKRAT</sequence>
<evidence type="ECO:0000256" key="1">
    <source>
        <dbReference type="SAM" id="MobiDB-lite"/>
    </source>
</evidence>
<dbReference type="EMBL" id="AF442732">
    <property type="protein sequence ID" value="AAL35358.1"/>
    <property type="molecule type" value="Genomic_DNA"/>
</dbReference>
<proteinExistence type="predicted"/>
<evidence type="ECO:0000313" key="2">
    <source>
        <dbReference type="EMBL" id="AAL35358.1"/>
    </source>
</evidence>
<dbReference type="Gene3D" id="1.10.287.3160">
    <property type="match status" value="1"/>
</dbReference>
<accession>Q8UWD1</accession>
<dbReference type="AlphaFoldDB" id="Q8UWD1"/>
<feature type="region of interest" description="Disordered" evidence="1">
    <location>
        <begin position="147"/>
        <end position="172"/>
    </location>
</feature>